<sequence>MGQTGCGKSTQIPQYLHEAGWTKKGYMIAITQPRRVAAISVASRVSDEMSSEIGDLCGYSIRFDDCSTPGVTKLRFMTDGFLVREMMRDPLLSQYSVIIVDEAHERTIHTDIVLGLLKKS</sequence>
<dbReference type="GO" id="GO:0005524">
    <property type="term" value="F:ATP binding"/>
    <property type="evidence" value="ECO:0007669"/>
    <property type="project" value="UniProtKB-KW"/>
</dbReference>
<dbReference type="GO" id="GO:0071013">
    <property type="term" value="C:catalytic step 2 spliceosome"/>
    <property type="evidence" value="ECO:0007669"/>
    <property type="project" value="TreeGrafter"/>
</dbReference>
<dbReference type="GO" id="GO:0016787">
    <property type="term" value="F:hydrolase activity"/>
    <property type="evidence" value="ECO:0007669"/>
    <property type="project" value="UniProtKB-KW"/>
</dbReference>
<evidence type="ECO:0000256" key="2">
    <source>
        <dbReference type="ARBA" id="ARBA00012552"/>
    </source>
</evidence>
<dbReference type="PANTHER" id="PTHR18934:SF136">
    <property type="entry name" value="ATP-DEPENDENT RNA HELICASE DHX35-RELATED"/>
    <property type="match status" value="1"/>
</dbReference>
<evidence type="ECO:0000256" key="3">
    <source>
        <dbReference type="ARBA" id="ARBA00022741"/>
    </source>
</evidence>
<keyword evidence="3" id="KW-0547">Nucleotide-binding</keyword>
<proteinExistence type="inferred from homology"/>
<evidence type="ECO:0000256" key="4">
    <source>
        <dbReference type="ARBA" id="ARBA00022801"/>
    </source>
</evidence>
<keyword evidence="6" id="KW-0067">ATP-binding</keyword>
<reference evidence="9" key="1">
    <citation type="submission" date="2018-11" db="EMBL/GenBank/DDBJ databases">
        <title>Henneguya salminicola genome and transcriptome.</title>
        <authorList>
            <person name="Yahalomi D."/>
            <person name="Atkinson S.D."/>
            <person name="Neuhof M."/>
            <person name="Chang E.S."/>
            <person name="Philippe H."/>
            <person name="Cartwright P."/>
            <person name="Bartholomew J.L."/>
            <person name="Huchon D."/>
        </authorList>
    </citation>
    <scope>NUCLEOTIDE SEQUENCE</scope>
    <source>
        <strain evidence="9">Hz1</strain>
        <tissue evidence="9">Whole</tissue>
    </source>
</reference>
<dbReference type="FunFam" id="3.40.50.300:FF:000578">
    <property type="entry name" value="probable ATP-dependent RNA helicase DHX35"/>
    <property type="match status" value="1"/>
</dbReference>
<evidence type="ECO:0000256" key="5">
    <source>
        <dbReference type="ARBA" id="ARBA00022806"/>
    </source>
</evidence>
<dbReference type="PROSITE" id="PS00690">
    <property type="entry name" value="DEAH_ATP_HELICASE"/>
    <property type="match status" value="1"/>
</dbReference>
<dbReference type="Gene3D" id="3.40.50.300">
    <property type="entry name" value="P-loop containing nucleotide triphosphate hydrolases"/>
    <property type="match status" value="1"/>
</dbReference>
<accession>A0A6G3MMM2</accession>
<dbReference type="GO" id="GO:0003723">
    <property type="term" value="F:RNA binding"/>
    <property type="evidence" value="ECO:0007669"/>
    <property type="project" value="TreeGrafter"/>
</dbReference>
<comment type="catalytic activity">
    <reaction evidence="7">
        <text>ATP + H2O = ADP + phosphate + H(+)</text>
        <dbReference type="Rhea" id="RHEA:13065"/>
        <dbReference type="ChEBI" id="CHEBI:15377"/>
        <dbReference type="ChEBI" id="CHEBI:15378"/>
        <dbReference type="ChEBI" id="CHEBI:30616"/>
        <dbReference type="ChEBI" id="CHEBI:43474"/>
        <dbReference type="ChEBI" id="CHEBI:456216"/>
        <dbReference type="EC" id="3.6.4.13"/>
    </reaction>
</comment>
<comment type="similarity">
    <text evidence="1">Belongs to the DEAD box helicase family. DEAH subfamily.</text>
</comment>
<dbReference type="SUPFAM" id="SSF52540">
    <property type="entry name" value="P-loop containing nucleoside triphosphate hydrolases"/>
    <property type="match status" value="1"/>
</dbReference>
<keyword evidence="4" id="KW-0378">Hydrolase</keyword>
<dbReference type="InterPro" id="IPR027417">
    <property type="entry name" value="P-loop_NTPase"/>
</dbReference>
<evidence type="ECO:0000256" key="7">
    <source>
        <dbReference type="ARBA" id="ARBA00047984"/>
    </source>
</evidence>
<dbReference type="PANTHER" id="PTHR18934">
    <property type="entry name" value="ATP-DEPENDENT RNA HELICASE"/>
    <property type="match status" value="1"/>
</dbReference>
<dbReference type="EC" id="3.6.4.13" evidence="2"/>
<dbReference type="InterPro" id="IPR014001">
    <property type="entry name" value="Helicase_ATP-bd"/>
</dbReference>
<name>A0A6G3MMM2_HENSL</name>
<evidence type="ECO:0000313" key="9">
    <source>
        <dbReference type="EMBL" id="NDJ95223.1"/>
    </source>
</evidence>
<evidence type="ECO:0000259" key="8">
    <source>
        <dbReference type="PROSITE" id="PS51192"/>
    </source>
</evidence>
<organism evidence="9">
    <name type="scientific">Henneguya salminicola</name>
    <name type="common">Myxosporean</name>
    <dbReference type="NCBI Taxonomy" id="69463"/>
    <lineage>
        <taxon>Eukaryota</taxon>
        <taxon>Metazoa</taxon>
        <taxon>Cnidaria</taxon>
        <taxon>Myxozoa</taxon>
        <taxon>Myxosporea</taxon>
        <taxon>Bivalvulida</taxon>
        <taxon>Platysporina</taxon>
        <taxon>Myxobolidae</taxon>
        <taxon>Henneguya</taxon>
    </lineage>
</organism>
<dbReference type="AlphaFoldDB" id="A0A6G3MMM2"/>
<dbReference type="InterPro" id="IPR002464">
    <property type="entry name" value="DNA/RNA_helicase_DEAH_CS"/>
</dbReference>
<keyword evidence="5 9" id="KW-0347">Helicase</keyword>
<dbReference type="EMBL" id="GHBP01017688">
    <property type="protein sequence ID" value="NDJ95223.1"/>
    <property type="molecule type" value="Transcribed_RNA"/>
</dbReference>
<dbReference type="PROSITE" id="PS51192">
    <property type="entry name" value="HELICASE_ATP_BIND_1"/>
    <property type="match status" value="1"/>
</dbReference>
<protein>
    <recommendedName>
        <fullName evidence="2">RNA helicase</fullName>
        <ecNumber evidence="2">3.6.4.13</ecNumber>
    </recommendedName>
</protein>
<dbReference type="GO" id="GO:0003724">
    <property type="term" value="F:RNA helicase activity"/>
    <property type="evidence" value="ECO:0007669"/>
    <property type="project" value="UniProtKB-EC"/>
</dbReference>
<evidence type="ECO:0000256" key="6">
    <source>
        <dbReference type="ARBA" id="ARBA00022840"/>
    </source>
</evidence>
<feature type="domain" description="Helicase ATP-binding" evidence="8">
    <location>
        <begin position="1"/>
        <end position="120"/>
    </location>
</feature>
<evidence type="ECO:0000256" key="1">
    <source>
        <dbReference type="ARBA" id="ARBA00008792"/>
    </source>
</evidence>